<organism evidence="1 2">
    <name type="scientific">Puccinia triticina</name>
    <dbReference type="NCBI Taxonomy" id="208348"/>
    <lineage>
        <taxon>Eukaryota</taxon>
        <taxon>Fungi</taxon>
        <taxon>Dikarya</taxon>
        <taxon>Basidiomycota</taxon>
        <taxon>Pucciniomycotina</taxon>
        <taxon>Pucciniomycetes</taxon>
        <taxon>Pucciniales</taxon>
        <taxon>Pucciniaceae</taxon>
        <taxon>Puccinia</taxon>
    </lineage>
</organism>
<evidence type="ECO:0000313" key="2">
    <source>
        <dbReference type="Proteomes" id="UP001164743"/>
    </source>
</evidence>
<keyword evidence="2" id="KW-1185">Reference proteome</keyword>
<accession>A0ABY7CES9</accession>
<dbReference type="GeneID" id="77808703"/>
<reference evidence="1" key="1">
    <citation type="submission" date="2022-10" db="EMBL/GenBank/DDBJ databases">
        <title>Puccinia triticina Genome sequencing and assembly.</title>
        <authorList>
            <person name="Li C."/>
        </authorList>
    </citation>
    <scope>NUCLEOTIDE SEQUENCE</scope>
    <source>
        <strain evidence="1">Pt15</strain>
    </source>
</reference>
<sequence>MASSSLARRIAGQHELAQIETLAKGSSNNDRIFEILRSRHRSRKQTIALIDHLLSHTPLPAAGDIRHIASLAERIHQATSIEIFRDEAGLLAGKLFARTEPSFEHVWAWYELAKSRTAGPGLARCLVALLGFRAELAGHPARLAQLLADLDQLARTALSPADRLRAIENLLGIAIRARRPSLAARALADPLVEPLEGQLLMGEPTMVDLLGKLLLLAENRDQAFGFYEQLLRLGRPSPRFFERLLRGYLALCESPRAGEERPQALPIPRLMAILAHFRRAQIPIDSHTYAILLNHFSTVAFSYNGLYDKAWAIWDQFFFSPSSAFARRKSSASGGFSRISNPSFATMFDLAGFESERFGDGRLNRRALAGWAFLVHQALRPPSAGSAEEPQPPASCYLNKNLFDAWLECLCRSRRVEQALLLVFPASPDPFIDRRTLSILLRFSKREDQLGCSPALLPIVTQNIQACFPDLWGEVQDQGRFN</sequence>
<dbReference type="EMBL" id="CP110423">
    <property type="protein sequence ID" value="WAQ83433.1"/>
    <property type="molecule type" value="Genomic_DNA"/>
</dbReference>
<gene>
    <name evidence="1" type="ORF">PtA15_3A803</name>
</gene>
<proteinExistence type="predicted"/>
<name>A0ABY7CES9_9BASI</name>
<protein>
    <submittedName>
        <fullName evidence="1">Uncharacterized protein</fullName>
    </submittedName>
</protein>
<dbReference type="RefSeq" id="XP_053018988.1">
    <property type="nucleotide sequence ID" value="XM_053167808.1"/>
</dbReference>
<dbReference type="Proteomes" id="UP001164743">
    <property type="component" value="Chromosome 3A"/>
</dbReference>
<evidence type="ECO:0000313" key="1">
    <source>
        <dbReference type="EMBL" id="WAQ83433.1"/>
    </source>
</evidence>